<keyword evidence="3" id="KW-0472">Membrane</keyword>
<comment type="caution">
    <text evidence="5">The sequence shown here is derived from an EMBL/GenBank/DDBJ whole genome shotgun (WGS) entry which is preliminary data.</text>
</comment>
<dbReference type="SMART" id="SM00331">
    <property type="entry name" value="PP2C_SIG"/>
    <property type="match status" value="1"/>
</dbReference>
<evidence type="ECO:0000259" key="4">
    <source>
        <dbReference type="SMART" id="SM00331"/>
    </source>
</evidence>
<feature type="transmembrane region" description="Helical" evidence="3">
    <location>
        <begin position="31"/>
        <end position="50"/>
    </location>
</feature>
<feature type="compositionally biased region" description="Basic and acidic residues" evidence="2">
    <location>
        <begin position="1"/>
        <end position="10"/>
    </location>
</feature>
<dbReference type="Proteomes" id="UP000437736">
    <property type="component" value="Unassembled WGS sequence"/>
</dbReference>
<keyword evidence="1" id="KW-0378">Hydrolase</keyword>
<evidence type="ECO:0000256" key="1">
    <source>
        <dbReference type="ARBA" id="ARBA00022801"/>
    </source>
</evidence>
<keyword evidence="6" id="KW-1185">Reference proteome</keyword>
<dbReference type="EMBL" id="WJHE01000759">
    <property type="protein sequence ID" value="MST33880.1"/>
    <property type="molecule type" value="Genomic_DNA"/>
</dbReference>
<evidence type="ECO:0000313" key="6">
    <source>
        <dbReference type="Proteomes" id="UP000437736"/>
    </source>
</evidence>
<evidence type="ECO:0000313" key="5">
    <source>
        <dbReference type="EMBL" id="MST33880.1"/>
    </source>
</evidence>
<dbReference type="SUPFAM" id="SSF81606">
    <property type="entry name" value="PP2C-like"/>
    <property type="match status" value="1"/>
</dbReference>
<feature type="domain" description="PPM-type phosphatase" evidence="4">
    <location>
        <begin position="331"/>
        <end position="540"/>
    </location>
</feature>
<evidence type="ECO:0000256" key="2">
    <source>
        <dbReference type="SAM" id="MobiDB-lite"/>
    </source>
</evidence>
<dbReference type="InterPro" id="IPR001932">
    <property type="entry name" value="PPM-type_phosphatase-like_dom"/>
</dbReference>
<dbReference type="Pfam" id="PF07228">
    <property type="entry name" value="SpoIIE"/>
    <property type="match status" value="1"/>
</dbReference>
<keyword evidence="3" id="KW-1133">Transmembrane helix</keyword>
<dbReference type="InterPro" id="IPR052016">
    <property type="entry name" value="Bact_Sigma-Reg"/>
</dbReference>
<proteinExistence type="predicted"/>
<organism evidence="5 6">
    <name type="scientific">Acidiferrimicrobium australe</name>
    <dbReference type="NCBI Taxonomy" id="2664430"/>
    <lineage>
        <taxon>Bacteria</taxon>
        <taxon>Bacillati</taxon>
        <taxon>Actinomycetota</taxon>
        <taxon>Acidimicrobiia</taxon>
        <taxon>Acidimicrobiales</taxon>
        <taxon>Acidimicrobiaceae</taxon>
        <taxon>Acidiferrimicrobium</taxon>
    </lineage>
</organism>
<gene>
    <name evidence="5" type="ORF">GHK86_14275</name>
</gene>
<name>A0ABW9QVJ1_9ACTN</name>
<evidence type="ECO:0000256" key="3">
    <source>
        <dbReference type="SAM" id="Phobius"/>
    </source>
</evidence>
<dbReference type="InterPro" id="IPR036457">
    <property type="entry name" value="PPM-type-like_dom_sf"/>
</dbReference>
<reference evidence="5 6" key="1">
    <citation type="submission" date="2019-11" db="EMBL/GenBank/DDBJ databases">
        <title>Acidiferrimicrobium australis gen. nov., sp. nov., an acidophilic and obligately heterotrophic, member of the Actinobacteria that catalyses dissimilatory oxido- reduction of iron isolated from metal-rich acidic water in Chile.</title>
        <authorList>
            <person name="Gonzalez D."/>
            <person name="Huber K."/>
            <person name="Hedrich S."/>
            <person name="Rojas-Villalobos C."/>
            <person name="Quatrini R."/>
            <person name="Dinamarca M.A."/>
            <person name="Schwarz A."/>
            <person name="Canales C."/>
            <person name="Nancucheo I."/>
        </authorList>
    </citation>
    <scope>NUCLEOTIDE SEQUENCE [LARGE SCALE GENOMIC DNA]</scope>
    <source>
        <strain evidence="5 6">USS-CCA1</strain>
    </source>
</reference>
<feature type="region of interest" description="Disordered" evidence="2">
    <location>
        <begin position="1"/>
        <end position="26"/>
    </location>
</feature>
<dbReference type="PANTHER" id="PTHR43156">
    <property type="entry name" value="STAGE II SPORULATION PROTEIN E-RELATED"/>
    <property type="match status" value="1"/>
</dbReference>
<accession>A0ABW9QVJ1</accession>
<dbReference type="PANTHER" id="PTHR43156:SF2">
    <property type="entry name" value="STAGE II SPORULATION PROTEIN E"/>
    <property type="match status" value="1"/>
</dbReference>
<dbReference type="Gene3D" id="3.60.40.10">
    <property type="entry name" value="PPM-type phosphatase domain"/>
    <property type="match status" value="1"/>
</dbReference>
<keyword evidence="3" id="KW-0812">Transmembrane</keyword>
<sequence length="541" mass="55743">MALTDQRVRTESAPGATPEPAAGRRRAGPHLATVLAVLAGVVITAGLTAGSRVNYLRVEHRLTTLQARLTASALAVAPVDVQRRLGRAATLAASGDGTAAFEQAIASSVGTTGPFASVELVRLAPGPPRLVATLGARPLLDPTSAAALAQDRRALASGNLSLLRVRGPGGTQRFGYAMATRQRAGTYAAYAEQLVPHHVTLRAGSIDADLRFALYFGPDARPATLVATNTAHLPLGGTPVSVRVPFGDRVLTLVVTPRTSIAGGLAADLAWIIAAVGLSVTAAAGVAVERLVRRRERADRDALTSRQLYRAERAVAESLQRALLPAALPTLAGLETAARYLPGTRGVEVGGDWYDLVPLGGDRVFFSVGDVVGRGVEAATVMATLRRAMNRLAADGADPAGALARVGRLLDVVTDDRFATILCGCLDLGTGELTLATAGHPPPVLIDGDGCAPVPLPVGPPAGVGATYTTAGLVLPPGAVLLAYTDGLVERHDQPVTVGIERLCRAAQPALGLEALLDDVLRALVPAGPPDDIALLALRRT</sequence>
<protein>
    <submittedName>
        <fullName evidence="5">SpoIIE family protein phosphatase</fullName>
    </submittedName>
</protein>